<dbReference type="InterPro" id="IPR011989">
    <property type="entry name" value="ARM-like"/>
</dbReference>
<feature type="region of interest" description="Disordered" evidence="8">
    <location>
        <begin position="501"/>
        <end position="581"/>
    </location>
</feature>
<comment type="subcellular location">
    <subcellularLocation>
        <location evidence="2">Cytoplasm</location>
    </subcellularLocation>
    <subcellularLocation>
        <location evidence="1">Nucleus</location>
    </subcellularLocation>
</comment>
<evidence type="ECO:0000256" key="3">
    <source>
        <dbReference type="ARBA" id="ARBA00009745"/>
    </source>
</evidence>
<comment type="similarity">
    <text evidence="3">Belongs to the phosphatase 2A regulatory subunit B56 family.</text>
</comment>
<dbReference type="PANTHER" id="PTHR10257:SF3">
    <property type="entry name" value="SERINE_THREONINE-PROTEIN PHOSPHATASE 2A 56 KDA REGULATORY SUBUNIT GAMMA ISOFORM"/>
    <property type="match status" value="1"/>
</dbReference>
<dbReference type="AlphaFoldDB" id="A0A0V0J3H0"/>
<evidence type="ECO:0000256" key="7">
    <source>
        <dbReference type="ARBA" id="ARBA00064351"/>
    </source>
</evidence>
<name>A0A0V0J3H0_SCHSO</name>
<keyword evidence="5" id="KW-0597">Phosphoprotein</keyword>
<dbReference type="GO" id="GO:0000159">
    <property type="term" value="C:protein phosphatase type 2A complex"/>
    <property type="evidence" value="ECO:0007669"/>
    <property type="project" value="InterPro"/>
</dbReference>
<dbReference type="GO" id="GO:0098813">
    <property type="term" value="P:nuclear chromosome segregation"/>
    <property type="evidence" value="ECO:0007669"/>
    <property type="project" value="UniProtKB-ARBA"/>
</dbReference>
<evidence type="ECO:0000256" key="1">
    <source>
        <dbReference type="ARBA" id="ARBA00004123"/>
    </source>
</evidence>
<evidence type="ECO:0000256" key="8">
    <source>
        <dbReference type="SAM" id="MobiDB-lite"/>
    </source>
</evidence>
<evidence type="ECO:0000256" key="6">
    <source>
        <dbReference type="ARBA" id="ARBA00023242"/>
    </source>
</evidence>
<dbReference type="InterPro" id="IPR016024">
    <property type="entry name" value="ARM-type_fold"/>
</dbReference>
<dbReference type="Gene3D" id="1.25.10.10">
    <property type="entry name" value="Leucine-rich Repeat Variant"/>
    <property type="match status" value="1"/>
</dbReference>
<reference evidence="9" key="1">
    <citation type="submission" date="2016-01" db="EMBL/GenBank/DDBJ databases">
        <title>Reference transcriptome for the parasite Schistocephalus solidus: insights into the molecular evolution of parasitism.</title>
        <authorList>
            <person name="Hebert F.O."/>
            <person name="Grambauer S."/>
            <person name="Barber I."/>
            <person name="Landry C.R."/>
            <person name="Aubin-Horth N."/>
        </authorList>
    </citation>
    <scope>NUCLEOTIDE SEQUENCE</scope>
</reference>
<accession>A0A0V0J3H0</accession>
<feature type="compositionally biased region" description="Polar residues" evidence="8">
    <location>
        <begin position="17"/>
        <end position="27"/>
    </location>
</feature>
<comment type="subunit">
    <text evidence="7">PP2A consists of a common heterodimeric core enzyme, composed of a 36 kDa catalytic subunit (subunit C) and a 65 kDa constant regulatory subunit (PR65 or subunit A), that associates with a variety of regulatory subunits. Proteins that associate with the core dimer include three families of regulatory subunits B (the R2/B/PR55/B55, R3/B''/PR72/PR130/PR59 and R5/B'/B56 families), the 48 kDa variable regulatory subunit, viral proteins, and cell signaling molecules.</text>
</comment>
<dbReference type="GO" id="GO:0035556">
    <property type="term" value="P:intracellular signal transduction"/>
    <property type="evidence" value="ECO:0007669"/>
    <property type="project" value="UniProtKB-ARBA"/>
</dbReference>
<dbReference type="SUPFAM" id="SSF48371">
    <property type="entry name" value="ARM repeat"/>
    <property type="match status" value="1"/>
</dbReference>
<evidence type="ECO:0000256" key="2">
    <source>
        <dbReference type="ARBA" id="ARBA00004496"/>
    </source>
</evidence>
<evidence type="ECO:0000256" key="4">
    <source>
        <dbReference type="ARBA" id="ARBA00022490"/>
    </source>
</evidence>
<sequence length="651" mass="74075">MDVTPSLADDRKVPSIAVSQHGPQTGIENHPPPTPLIKNKNYAGPPIPLREKRHSSSIYNVSQERHLVQLPLIKEANPADREELFIQKLRQCSVVFDFVPDPLSDFSDKEVKRCALNEIIEYMLEGASGNANVAGAAAVGIITEAIYPEVVHMVEANVFRTLPPPSNPTGAEFDPEEDEPTLEAAWPHIQLVYEFFLRFVESPEFQPNLAKRYIDQRFVLQLLELFDSEDPRERDLVKTIMHRIYGKFLSLRSYIRRQFSNVFYKFIYETERHNGISELLEILGSIINGFAVPLKAEHKTYLMRVLLPLHKAKSLSVYHAQLAFCVVQYLEKDPSLTDQVVLALLRFWPKVHSPKEVMFLNELEEILDVMDAAEFRKIIKPLFAQLAKCVSSPHFQVAERALYLWSNEYILTLMTDNVETILPIMFPALYRTKQHWNKTIHGLIYNALKLFMEMNQVLFDNCTNKYKEDRQREREEMKKREKAWLTLNETAKRNPLYHLVVAGEGSPHPSSSSANGDNGPLLEAAPVPTASSLPPTDQQSKARTVPPGKASASVEPSSATVDDPFYSNGDASADVDDDVNASLRSLRQESEEEVRKLGGEGQDTTALPFLVRKKEKVPMRRKSDLPHDQLTIRALEQHRRPDDYLSTQVDQ</sequence>
<dbReference type="GO" id="GO:0000775">
    <property type="term" value="C:chromosome, centromeric region"/>
    <property type="evidence" value="ECO:0007669"/>
    <property type="project" value="UniProtKB-ARBA"/>
</dbReference>
<dbReference type="EMBL" id="GEEE01003159">
    <property type="protein sequence ID" value="JAP60066.1"/>
    <property type="molecule type" value="Transcribed_RNA"/>
</dbReference>
<keyword evidence="4" id="KW-0963">Cytoplasm</keyword>
<dbReference type="InterPro" id="IPR002554">
    <property type="entry name" value="PP2A_B56"/>
</dbReference>
<dbReference type="FunFam" id="1.25.10.10:FF:000016">
    <property type="entry name" value="Serine/threonine-protein phosphatase 2A 56 kDa regulatory subunit"/>
    <property type="match status" value="1"/>
</dbReference>
<proteinExistence type="inferred from homology"/>
<keyword evidence="6" id="KW-0539">Nucleus</keyword>
<dbReference type="Pfam" id="PF01603">
    <property type="entry name" value="B56"/>
    <property type="match status" value="1"/>
</dbReference>
<dbReference type="GO" id="GO:1901990">
    <property type="term" value="P:regulation of mitotic cell cycle phase transition"/>
    <property type="evidence" value="ECO:0007669"/>
    <property type="project" value="UniProtKB-ARBA"/>
</dbReference>
<dbReference type="GO" id="GO:0072542">
    <property type="term" value="F:protein phosphatase activator activity"/>
    <property type="evidence" value="ECO:0007669"/>
    <property type="project" value="TreeGrafter"/>
</dbReference>
<gene>
    <name evidence="9" type="primary">2A5D</name>
    <name evidence="9" type="ORF">TR165008</name>
</gene>
<feature type="compositionally biased region" description="Polar residues" evidence="8">
    <location>
        <begin position="529"/>
        <end position="542"/>
    </location>
</feature>
<dbReference type="GO" id="GO:0005829">
    <property type="term" value="C:cytosol"/>
    <property type="evidence" value="ECO:0007669"/>
    <property type="project" value="TreeGrafter"/>
</dbReference>
<dbReference type="GO" id="GO:0005634">
    <property type="term" value="C:nucleus"/>
    <property type="evidence" value="ECO:0007669"/>
    <property type="project" value="UniProtKB-SubCell"/>
</dbReference>
<dbReference type="PANTHER" id="PTHR10257">
    <property type="entry name" value="SERINE/THREONINE PROTEIN PHOSPHATASE 2A PP2A REGULATORY SUBUNIT B"/>
    <property type="match status" value="1"/>
</dbReference>
<evidence type="ECO:0000256" key="5">
    <source>
        <dbReference type="ARBA" id="ARBA00022553"/>
    </source>
</evidence>
<dbReference type="GO" id="GO:0051754">
    <property type="term" value="P:meiotic sister chromatid cohesion, centromeric"/>
    <property type="evidence" value="ECO:0007669"/>
    <property type="project" value="UniProtKB-ARBA"/>
</dbReference>
<feature type="region of interest" description="Disordered" evidence="8">
    <location>
        <begin position="1"/>
        <end position="35"/>
    </location>
</feature>
<organism evidence="9">
    <name type="scientific">Schistocephalus solidus</name>
    <name type="common">Tapeworm</name>
    <dbReference type="NCBI Taxonomy" id="70667"/>
    <lineage>
        <taxon>Eukaryota</taxon>
        <taxon>Metazoa</taxon>
        <taxon>Spiralia</taxon>
        <taxon>Lophotrochozoa</taxon>
        <taxon>Platyhelminthes</taxon>
        <taxon>Cestoda</taxon>
        <taxon>Eucestoda</taxon>
        <taxon>Diphyllobothriidea</taxon>
        <taxon>Diphyllobothriidae</taxon>
        <taxon>Schistocephalus</taxon>
    </lineage>
</organism>
<evidence type="ECO:0000313" key="9">
    <source>
        <dbReference type="EMBL" id="JAP60066.1"/>
    </source>
</evidence>
<protein>
    <submittedName>
        <fullName evidence="9">Serine/threonine-protein phosphatase 2A regulatory subunit delta isoform</fullName>
    </submittedName>
</protein>
<dbReference type="GO" id="GO:0010948">
    <property type="term" value="P:negative regulation of cell cycle process"/>
    <property type="evidence" value="ECO:0007669"/>
    <property type="project" value="UniProtKB-ARBA"/>
</dbReference>